<dbReference type="AlphaFoldDB" id="A0A2M7LWQ8"/>
<organism evidence="1 2">
    <name type="scientific">Candidatus Roizmanbacteria bacterium CG_4_10_14_3_um_filter_33_21</name>
    <dbReference type="NCBI Taxonomy" id="1974830"/>
    <lineage>
        <taxon>Bacteria</taxon>
        <taxon>Candidatus Roizmaniibacteriota</taxon>
    </lineage>
</organism>
<dbReference type="EMBL" id="PFJI01000133">
    <property type="protein sequence ID" value="PIX72499.1"/>
    <property type="molecule type" value="Genomic_DNA"/>
</dbReference>
<comment type="caution">
    <text evidence="1">The sequence shown here is derived from an EMBL/GenBank/DDBJ whole genome shotgun (WGS) entry which is preliminary data.</text>
</comment>
<evidence type="ECO:0000313" key="2">
    <source>
        <dbReference type="Proteomes" id="UP000229708"/>
    </source>
</evidence>
<accession>A0A2M7LWQ8</accession>
<protein>
    <submittedName>
        <fullName evidence="1">Uncharacterized protein</fullName>
    </submittedName>
</protein>
<evidence type="ECO:0000313" key="1">
    <source>
        <dbReference type="EMBL" id="PIX72499.1"/>
    </source>
</evidence>
<gene>
    <name evidence="1" type="ORF">COZ39_02850</name>
</gene>
<name>A0A2M7LWQ8_9BACT</name>
<reference evidence="2" key="1">
    <citation type="submission" date="2017-09" db="EMBL/GenBank/DDBJ databases">
        <title>Depth-based differentiation of microbial function through sediment-hosted aquifers and enrichment of novel symbionts in the deep terrestrial subsurface.</title>
        <authorList>
            <person name="Probst A.J."/>
            <person name="Ladd B."/>
            <person name="Jarett J.K."/>
            <person name="Geller-Mcgrath D.E."/>
            <person name="Sieber C.M.K."/>
            <person name="Emerson J.B."/>
            <person name="Anantharaman K."/>
            <person name="Thomas B.C."/>
            <person name="Malmstrom R."/>
            <person name="Stieglmeier M."/>
            <person name="Klingl A."/>
            <person name="Woyke T."/>
            <person name="Ryan C.M."/>
            <person name="Banfield J.F."/>
        </authorList>
    </citation>
    <scope>NUCLEOTIDE SEQUENCE [LARGE SCALE GENOMIC DNA]</scope>
</reference>
<dbReference type="Proteomes" id="UP000229708">
    <property type="component" value="Unassembled WGS sequence"/>
</dbReference>
<sequence length="308" mass="35965">MILTKKRIRNIKALEGLIKKGGKFFVGIKNQPKFSDVLPKIGFSKNFHSGESILPPAVFGSISLYNAEGKNKIHKDKPMETAYRTAEWHWKEWRGRYDTVEQSKLVDVPYKRYPRTFIEPPSIEITAYLMDNKEQAIISPIFELNEVNKEKIIHTINLFLEIFGECQFFTENLEEIIKLPIKRLNWRILPPGQMPWAKLREEIKPLVNVAPKGNQAVIKYRLEKINKYKPDFAAIGEGGFRGYIILGFNLRNIYTLESLYYGNATYIFGEKWEELSKKTKAEILNQNLQTDRIIHREGWDSKIDKLLQ</sequence>
<proteinExistence type="predicted"/>